<accession>A0AA39HMD4</accession>
<feature type="transmembrane region" description="Helical" evidence="1">
    <location>
        <begin position="207"/>
        <end position="227"/>
    </location>
</feature>
<keyword evidence="1" id="KW-0812">Transmembrane</keyword>
<dbReference type="Proteomes" id="UP001175271">
    <property type="component" value="Unassembled WGS sequence"/>
</dbReference>
<feature type="transmembrane region" description="Helical" evidence="1">
    <location>
        <begin position="44"/>
        <end position="68"/>
    </location>
</feature>
<proteinExistence type="predicted"/>
<feature type="transmembrane region" description="Helical" evidence="1">
    <location>
        <begin position="6"/>
        <end position="32"/>
    </location>
</feature>
<feature type="transmembrane region" description="Helical" evidence="1">
    <location>
        <begin position="121"/>
        <end position="141"/>
    </location>
</feature>
<keyword evidence="1" id="KW-0472">Membrane</keyword>
<feature type="transmembrane region" description="Helical" evidence="1">
    <location>
        <begin position="88"/>
        <end position="109"/>
    </location>
</feature>
<organism evidence="2 3">
    <name type="scientific">Steinernema hermaphroditum</name>
    <dbReference type="NCBI Taxonomy" id="289476"/>
    <lineage>
        <taxon>Eukaryota</taxon>
        <taxon>Metazoa</taxon>
        <taxon>Ecdysozoa</taxon>
        <taxon>Nematoda</taxon>
        <taxon>Chromadorea</taxon>
        <taxon>Rhabditida</taxon>
        <taxon>Tylenchina</taxon>
        <taxon>Panagrolaimomorpha</taxon>
        <taxon>Strongyloidoidea</taxon>
        <taxon>Steinernematidae</taxon>
        <taxon>Steinernema</taxon>
    </lineage>
</organism>
<evidence type="ECO:0000313" key="3">
    <source>
        <dbReference type="Proteomes" id="UP001175271"/>
    </source>
</evidence>
<feature type="transmembrane region" description="Helical" evidence="1">
    <location>
        <begin position="167"/>
        <end position="187"/>
    </location>
</feature>
<keyword evidence="1" id="KW-1133">Transmembrane helix</keyword>
<name>A0AA39HMD4_9BILA</name>
<protein>
    <submittedName>
        <fullName evidence="2">Uncharacterized protein</fullName>
    </submittedName>
</protein>
<feature type="transmembrane region" description="Helical" evidence="1">
    <location>
        <begin position="239"/>
        <end position="263"/>
    </location>
</feature>
<keyword evidence="3" id="KW-1185">Reference proteome</keyword>
<dbReference type="EMBL" id="JAUCMV010000003">
    <property type="protein sequence ID" value="KAK0408029.1"/>
    <property type="molecule type" value="Genomic_DNA"/>
</dbReference>
<comment type="caution">
    <text evidence="2">The sequence shown here is derived from an EMBL/GenBank/DDBJ whole genome shotgun (WGS) entry which is preliminary data.</text>
</comment>
<evidence type="ECO:0000313" key="2">
    <source>
        <dbReference type="EMBL" id="KAK0408029.1"/>
    </source>
</evidence>
<dbReference type="AlphaFoldDB" id="A0AA39HMD4"/>
<evidence type="ECO:0000256" key="1">
    <source>
        <dbReference type="SAM" id="Phobius"/>
    </source>
</evidence>
<gene>
    <name evidence="2" type="ORF">QR680_003732</name>
</gene>
<dbReference type="Gene3D" id="1.20.1070.10">
    <property type="entry name" value="Rhodopsin 7-helix transmembrane proteins"/>
    <property type="match status" value="1"/>
</dbReference>
<reference evidence="2" key="1">
    <citation type="submission" date="2023-06" db="EMBL/GenBank/DDBJ databases">
        <title>Genomic analysis of the entomopathogenic nematode Steinernema hermaphroditum.</title>
        <authorList>
            <person name="Schwarz E.M."/>
            <person name="Heppert J.K."/>
            <person name="Baniya A."/>
            <person name="Schwartz H.T."/>
            <person name="Tan C.-H."/>
            <person name="Antoshechkin I."/>
            <person name="Sternberg P.W."/>
            <person name="Goodrich-Blair H."/>
            <person name="Dillman A.R."/>
        </authorList>
    </citation>
    <scope>NUCLEOTIDE SEQUENCE</scope>
    <source>
        <strain evidence="2">PS9179</strain>
        <tissue evidence="2">Whole animal</tissue>
    </source>
</reference>
<dbReference type="SUPFAM" id="SSF81321">
    <property type="entry name" value="Family A G protein-coupled receptor-like"/>
    <property type="match status" value="1"/>
</dbReference>
<sequence>MWTIGNILIGMANLLLSLFGLTMNALLFVTLTKYKEFHRSTSRIIRSLCISCMMQLFVLSISSVMTMAQSVFNDTLDTVLGAITQSGWDLYVGTTVTLALDRVLIFVWYKYDKFTILPTALLGCYWVFGLFCFVVYCFPRYHWSFASHYWWNYGRGSDSKVLSTEKYYDIISFSFVLLMYLFLFAYIARMRVSLTHKLSSLWSEIRIFITAVVCFLVQTFYVTAAFWSLLPFRGNANQIVVNLAVTVECGMFASIIMSTSSVLRKKAIEMIRGKKNVIVVTTLVS</sequence>